<organism evidence="1 2">
    <name type="scientific">Lactococcus nasutitermitis</name>
    <dbReference type="NCBI Taxonomy" id="1652957"/>
    <lineage>
        <taxon>Bacteria</taxon>
        <taxon>Bacillati</taxon>
        <taxon>Bacillota</taxon>
        <taxon>Bacilli</taxon>
        <taxon>Lactobacillales</taxon>
        <taxon>Streptococcaceae</taxon>
        <taxon>Lactococcus</taxon>
    </lineage>
</organism>
<sequence>MTKTEVQPSPEKLAELEKQRDAWEALEKNLEKVKSLPWEKFDNIDSAKIPQALDLVQVLHRDSFIYQYLQVKQTGEKKRVPRPSLHLNNGLISVSIFYGAVNTKTEKDGNGETREVAILKGNKNLPRFVTAILDYLFGTIAFEKDNLYLINDSQFILLSELELSHRYKTGSKGDFRANELLDILKFIHEQLKLEPVKKIQTAVIACTDFQIDLKARKILTDCALEEDETYFKVFDSTFREVMDLVKTYDTYLNMVIDDADSLHNASLQPIYTMLIACRELSKERFFISKSAERTGKGLRHEIISSVFETKSINLDALKGKMSDFAWASYDGGEMLLVTEAGAIDKSVERYLKILATESKVPARKIGNDYAEINLTGILAIDSNEKILLSSGMNSRVVNIAFRDRPKKETDSERRAIFAPYWQAFTAQKKNKTSRSATTTAGLASLVHSFLYWQSEKFQFNFKQVEMNNFTGENAEFDDVQVYVLEEYTKGKEFVFFTDNIELQTLMKETYFGTNKKERRKQALDEIGSYLTPRKFLNGTQTGYRSMKIIKKQNIKRVQKALNAFIESMMDDK</sequence>
<name>A0ABV9JAM6_9LACT</name>
<protein>
    <recommendedName>
        <fullName evidence="3">Prophage ps3 protein 11</fullName>
    </recommendedName>
</protein>
<proteinExistence type="predicted"/>
<dbReference type="InterPro" id="IPR027417">
    <property type="entry name" value="P-loop_NTPase"/>
</dbReference>
<reference evidence="2" key="1">
    <citation type="journal article" date="2019" name="Int. J. Syst. Evol. Microbiol.">
        <title>The Global Catalogue of Microorganisms (GCM) 10K type strain sequencing project: providing services to taxonomists for standard genome sequencing and annotation.</title>
        <authorList>
            <consortium name="The Broad Institute Genomics Platform"/>
            <consortium name="The Broad Institute Genome Sequencing Center for Infectious Disease"/>
            <person name="Wu L."/>
            <person name="Ma J."/>
        </authorList>
    </citation>
    <scope>NUCLEOTIDE SEQUENCE [LARGE SCALE GENOMIC DNA]</scope>
    <source>
        <strain evidence="2">CCUG 63287</strain>
    </source>
</reference>
<keyword evidence="2" id="KW-1185">Reference proteome</keyword>
<gene>
    <name evidence="1" type="ORF">ACFO26_02945</name>
</gene>
<evidence type="ECO:0008006" key="3">
    <source>
        <dbReference type="Google" id="ProtNLM"/>
    </source>
</evidence>
<evidence type="ECO:0000313" key="1">
    <source>
        <dbReference type="EMBL" id="MFC4651853.1"/>
    </source>
</evidence>
<evidence type="ECO:0000313" key="2">
    <source>
        <dbReference type="Proteomes" id="UP001595987"/>
    </source>
</evidence>
<dbReference type="Gene3D" id="3.40.50.300">
    <property type="entry name" value="P-loop containing nucleotide triphosphate hydrolases"/>
    <property type="match status" value="1"/>
</dbReference>
<dbReference type="RefSeq" id="WP_244842549.1">
    <property type="nucleotide sequence ID" value="NZ_BOVQ01000002.1"/>
</dbReference>
<dbReference type="Proteomes" id="UP001595987">
    <property type="component" value="Unassembled WGS sequence"/>
</dbReference>
<comment type="caution">
    <text evidence="1">The sequence shown here is derived from an EMBL/GenBank/DDBJ whole genome shotgun (WGS) entry which is preliminary data.</text>
</comment>
<accession>A0ABV9JAM6</accession>
<dbReference type="EMBL" id="JBHSGD010000004">
    <property type="protein sequence ID" value="MFC4651853.1"/>
    <property type="molecule type" value="Genomic_DNA"/>
</dbReference>